<sequence length="355" mass="41076">MGRKRGFQRESSDDLFFDSQDLPGPSRAGVSSQRRTRLSTLTESHMSSQDIASTSSQRRTRPSTLMESHMSSQYIASTSSQRRTRTSALTESHMSSQDIASTSSQRRTRPSTLMESHMSSQDIPSTSSQRRTRTSAVTESHMSSQKMEAEKDTQLISSVIRYLFAADRNKQPIQKTHIVKNVLAGNSKMFRSIIDKVNDQLSEVFGYNLIEVENNKYIMVNEIENDVPHLTFRDSHKQVLLYLVLVHIFMYGESCKEEVLWDFFRHLGIINNDNFQHEYFGDVNQLVTVEFVNQRYLERTMIDKYDPTKFEYSWGSRAKNELTYRSALTFVGEIYGCPINKWKLQYKAVDEEDIE</sequence>
<dbReference type="AlphaFoldDB" id="A0A6J1Q8B6"/>
<organism evidence="3 5">
    <name type="scientific">Temnothorax curvispinosus</name>
    <dbReference type="NCBI Taxonomy" id="300111"/>
    <lineage>
        <taxon>Eukaryota</taxon>
        <taxon>Metazoa</taxon>
        <taxon>Ecdysozoa</taxon>
        <taxon>Arthropoda</taxon>
        <taxon>Hexapoda</taxon>
        <taxon>Insecta</taxon>
        <taxon>Pterygota</taxon>
        <taxon>Neoptera</taxon>
        <taxon>Endopterygota</taxon>
        <taxon>Hymenoptera</taxon>
        <taxon>Apocrita</taxon>
        <taxon>Aculeata</taxon>
        <taxon>Formicoidea</taxon>
        <taxon>Formicidae</taxon>
        <taxon>Myrmicinae</taxon>
        <taxon>Temnothorax</taxon>
    </lineage>
</organism>
<keyword evidence="3" id="KW-1185">Reference proteome</keyword>
<dbReference type="Proteomes" id="UP000504618">
    <property type="component" value="Unplaced"/>
</dbReference>
<reference evidence="4 5" key="1">
    <citation type="submission" date="2025-04" db="UniProtKB">
        <authorList>
            <consortium name="RefSeq"/>
        </authorList>
    </citation>
    <scope>IDENTIFICATION</scope>
    <source>
        <tissue evidence="4 5">Whole body</tissue>
    </source>
</reference>
<evidence type="ECO:0000313" key="4">
    <source>
        <dbReference type="RefSeq" id="XP_024878499.1"/>
    </source>
</evidence>
<dbReference type="OrthoDB" id="205198at2759"/>
<proteinExistence type="predicted"/>
<feature type="compositionally biased region" description="Polar residues" evidence="1">
    <location>
        <begin position="88"/>
        <end position="100"/>
    </location>
</feature>
<dbReference type="GO" id="GO:0005634">
    <property type="term" value="C:nucleus"/>
    <property type="evidence" value="ECO:0007669"/>
    <property type="project" value="TreeGrafter"/>
</dbReference>
<dbReference type="PROSITE" id="PS50838">
    <property type="entry name" value="MAGE"/>
    <property type="match status" value="1"/>
</dbReference>
<feature type="domain" description="MAGE" evidence="2">
    <location>
        <begin position="152"/>
        <end position="349"/>
    </location>
</feature>
<dbReference type="PANTHER" id="PTHR11736:SF14">
    <property type="entry name" value="NSE3 HOMOLOG, SMC5-SMC6 COMPLEX COMPONENT"/>
    <property type="match status" value="1"/>
</dbReference>
<dbReference type="InterPro" id="IPR041898">
    <property type="entry name" value="MAGE_WH1"/>
</dbReference>
<feature type="compositionally biased region" description="Polar residues" evidence="1">
    <location>
        <begin position="65"/>
        <end position="76"/>
    </location>
</feature>
<name>A0A6J1Q8B6_9HYME</name>
<gene>
    <name evidence="4 5" type="primary">LOC112458900</name>
</gene>
<dbReference type="PANTHER" id="PTHR11736">
    <property type="entry name" value="MELANOMA-ASSOCIATED ANTIGEN MAGE ANTIGEN"/>
    <property type="match status" value="1"/>
</dbReference>
<dbReference type="InterPro" id="IPR002190">
    <property type="entry name" value="MHD_dom"/>
</dbReference>
<dbReference type="GeneID" id="112458900"/>
<feature type="compositionally biased region" description="Polar residues" evidence="1">
    <location>
        <begin position="136"/>
        <end position="146"/>
    </location>
</feature>
<feature type="region of interest" description="Disordered" evidence="1">
    <location>
        <begin position="1"/>
        <end position="150"/>
    </location>
</feature>
<dbReference type="Gene3D" id="1.10.10.1200">
    <property type="entry name" value="MAGE homology domain, winged helix WH1 motif"/>
    <property type="match status" value="1"/>
</dbReference>
<evidence type="ECO:0000313" key="5">
    <source>
        <dbReference type="RefSeq" id="XP_024878507.1"/>
    </source>
</evidence>
<evidence type="ECO:0000256" key="1">
    <source>
        <dbReference type="SAM" id="MobiDB-lite"/>
    </source>
</evidence>
<feature type="compositionally biased region" description="Polar residues" evidence="1">
    <location>
        <begin position="113"/>
        <end position="124"/>
    </location>
</feature>
<accession>A0A6J1Q8B6</accession>
<dbReference type="InterPro" id="IPR041899">
    <property type="entry name" value="MAGE_WH2"/>
</dbReference>
<dbReference type="Pfam" id="PF01454">
    <property type="entry name" value="MAGE"/>
    <property type="match status" value="1"/>
</dbReference>
<dbReference type="RefSeq" id="XP_024878499.1">
    <property type="nucleotide sequence ID" value="XM_025022731.1"/>
</dbReference>
<evidence type="ECO:0000313" key="3">
    <source>
        <dbReference type="Proteomes" id="UP000504618"/>
    </source>
</evidence>
<dbReference type="RefSeq" id="XP_024878507.1">
    <property type="nucleotide sequence ID" value="XM_025022739.1"/>
</dbReference>
<dbReference type="SMART" id="SM01373">
    <property type="entry name" value="MAGE"/>
    <property type="match status" value="1"/>
</dbReference>
<dbReference type="InterPro" id="IPR037445">
    <property type="entry name" value="MAGE"/>
</dbReference>
<protein>
    <submittedName>
        <fullName evidence="4 5">Non-structural maintenance of chromosomes element 3 homolog</fullName>
    </submittedName>
</protein>
<dbReference type="FunFam" id="1.10.10.1210:FF:000001">
    <property type="entry name" value="melanoma-associated antigen D1"/>
    <property type="match status" value="1"/>
</dbReference>
<feature type="compositionally biased region" description="Polar residues" evidence="1">
    <location>
        <begin position="29"/>
        <end position="52"/>
    </location>
</feature>
<dbReference type="Gene3D" id="1.10.10.1210">
    <property type="entry name" value="MAGE homology domain, winged helix WH2 motif"/>
    <property type="match status" value="1"/>
</dbReference>
<evidence type="ECO:0000259" key="2">
    <source>
        <dbReference type="PROSITE" id="PS50838"/>
    </source>
</evidence>